<reference evidence="1" key="1">
    <citation type="submission" date="2021-05" db="EMBL/GenBank/DDBJ databases">
        <authorList>
            <person name="Pietrasiak N."/>
            <person name="Ward R."/>
            <person name="Stajich J.E."/>
            <person name="Kurbessoian T."/>
        </authorList>
    </citation>
    <scope>NUCLEOTIDE SEQUENCE</scope>
    <source>
        <strain evidence="1">UHER 2000/2452</strain>
    </source>
</reference>
<protein>
    <submittedName>
        <fullName evidence="1">Uncharacterized protein</fullName>
    </submittedName>
</protein>
<accession>A0A951QH93</accession>
<evidence type="ECO:0000313" key="1">
    <source>
        <dbReference type="EMBL" id="MBW4661756.1"/>
    </source>
</evidence>
<proteinExistence type="predicted"/>
<name>A0A951QH93_9CYAN</name>
<dbReference type="Proteomes" id="UP000757435">
    <property type="component" value="Unassembled WGS sequence"/>
</dbReference>
<dbReference type="AlphaFoldDB" id="A0A951QH93"/>
<comment type="caution">
    <text evidence="1">The sequence shown here is derived from an EMBL/GenBank/DDBJ whole genome shotgun (WGS) entry which is preliminary data.</text>
</comment>
<reference evidence="1" key="2">
    <citation type="journal article" date="2022" name="Microbiol. Resour. Announc.">
        <title>Metagenome Sequencing to Explore Phylogenomics of Terrestrial Cyanobacteria.</title>
        <authorList>
            <person name="Ward R.D."/>
            <person name="Stajich J.E."/>
            <person name="Johansen J.R."/>
            <person name="Huntemann M."/>
            <person name="Clum A."/>
            <person name="Foster B."/>
            <person name="Foster B."/>
            <person name="Roux S."/>
            <person name="Palaniappan K."/>
            <person name="Varghese N."/>
            <person name="Mukherjee S."/>
            <person name="Reddy T.B.K."/>
            <person name="Daum C."/>
            <person name="Copeland A."/>
            <person name="Chen I.A."/>
            <person name="Ivanova N.N."/>
            <person name="Kyrpides N.C."/>
            <person name="Shapiro N."/>
            <person name="Eloe-Fadrosh E.A."/>
            <person name="Pietrasiak N."/>
        </authorList>
    </citation>
    <scope>NUCLEOTIDE SEQUENCE</scope>
    <source>
        <strain evidence="1">UHER 2000/2452</strain>
    </source>
</reference>
<evidence type="ECO:0000313" key="2">
    <source>
        <dbReference type="Proteomes" id="UP000757435"/>
    </source>
</evidence>
<organism evidence="1 2">
    <name type="scientific">Drouetiella hepatica Uher 2000/2452</name>
    <dbReference type="NCBI Taxonomy" id="904376"/>
    <lineage>
        <taxon>Bacteria</taxon>
        <taxon>Bacillati</taxon>
        <taxon>Cyanobacteriota</taxon>
        <taxon>Cyanophyceae</taxon>
        <taxon>Oculatellales</taxon>
        <taxon>Oculatellaceae</taxon>
        <taxon>Drouetiella</taxon>
    </lineage>
</organism>
<sequence length="424" mass="49492">MQKNQLKIGVQKAQEAIYQLLLEVVRTYSPEDILTEFRGLFIHHTDTTSLGALPYLFEIAFSNQESEFRNTLKRSCYILINNWEIKRNYKSIRELIHLFSDTILYKPTISPTLKRLREWLRNFVNSPDFQELKLFAARYEDYEKRHWAERYASYLLVTQYTNLDNPIEQRQAAHHLSRKLKEKFKFDLAMYTALSQCGSGVSRGGRSLKNPTGLGDEALRLIKRVIARRGFFSYPNLANIFLDQSSNLPYFAFKQSLLEYLLFSVENQEITGLLRKHLSETLRNLYTDHNENIADRALLLRTANRLIDSLTLETSESPSPLFGKLLSLGSPIALVMILLKLILICPYARTHLEIRIADLIRYYEKYSEEDCQWVIHFFEVFNVTLTIFTENVEYNLVMMNAATPESSRAGAETYRIFSQARQKT</sequence>
<dbReference type="EMBL" id="JAHHHD010000045">
    <property type="protein sequence ID" value="MBW4661756.1"/>
    <property type="molecule type" value="Genomic_DNA"/>
</dbReference>
<gene>
    <name evidence="1" type="ORF">KME15_24055</name>
</gene>